<organism evidence="1 2">
    <name type="scientific">Hymenobacter crusticola</name>
    <dbReference type="NCBI Taxonomy" id="1770526"/>
    <lineage>
        <taxon>Bacteria</taxon>
        <taxon>Pseudomonadati</taxon>
        <taxon>Bacteroidota</taxon>
        <taxon>Cytophagia</taxon>
        <taxon>Cytophagales</taxon>
        <taxon>Hymenobacteraceae</taxon>
        <taxon>Hymenobacter</taxon>
    </lineage>
</organism>
<protein>
    <submittedName>
        <fullName evidence="1">Uncharacterized protein</fullName>
    </submittedName>
</protein>
<keyword evidence="2" id="KW-1185">Reference proteome</keyword>
<name>A0A243W5J5_9BACT</name>
<accession>A0A243W5J5</accession>
<comment type="caution">
    <text evidence="1">The sequence shown here is derived from an EMBL/GenBank/DDBJ whole genome shotgun (WGS) entry which is preliminary data.</text>
</comment>
<sequence>MPTDEQPQEPKPNLPVVPVANISDSDLWLLYERYSIPFTPPNMTEYKLCSVIVALEQLVDDLSRGTSRS</sequence>
<evidence type="ECO:0000313" key="1">
    <source>
        <dbReference type="EMBL" id="OUJ68810.1"/>
    </source>
</evidence>
<reference evidence="1 2" key="1">
    <citation type="submission" date="2017-01" db="EMBL/GenBank/DDBJ databases">
        <title>A new Hymenobacter.</title>
        <authorList>
            <person name="Liang Y."/>
            <person name="Feng F."/>
        </authorList>
    </citation>
    <scope>NUCLEOTIDE SEQUENCE [LARGE SCALE GENOMIC DNA]</scope>
    <source>
        <strain evidence="1">MIMBbqt21</strain>
    </source>
</reference>
<dbReference type="AlphaFoldDB" id="A0A243W5J5"/>
<dbReference type="OrthoDB" id="9860827at2"/>
<dbReference type="RefSeq" id="WP_086597285.1">
    <property type="nucleotide sequence ID" value="NZ_MTSE01000042.1"/>
</dbReference>
<dbReference type="EMBL" id="MTSE01000042">
    <property type="protein sequence ID" value="OUJ68810.1"/>
    <property type="molecule type" value="Genomic_DNA"/>
</dbReference>
<dbReference type="Proteomes" id="UP000194873">
    <property type="component" value="Unassembled WGS sequence"/>
</dbReference>
<proteinExistence type="predicted"/>
<evidence type="ECO:0000313" key="2">
    <source>
        <dbReference type="Proteomes" id="UP000194873"/>
    </source>
</evidence>
<gene>
    <name evidence="1" type="ORF">BXP70_27320</name>
</gene>